<dbReference type="FunFam" id="1.10.510.10:FF:001709">
    <property type="entry name" value="Protein NSP-INTERACTING KINASE 1"/>
    <property type="match status" value="1"/>
</dbReference>
<dbReference type="Pfam" id="PF20168">
    <property type="entry name" value="PDS5"/>
    <property type="match status" value="1"/>
</dbReference>
<evidence type="ECO:0000256" key="10">
    <source>
        <dbReference type="ARBA" id="ARBA00022840"/>
    </source>
</evidence>
<organism evidence="19">
    <name type="scientific">Fagus sylvatica</name>
    <name type="common">Beechnut</name>
    <dbReference type="NCBI Taxonomy" id="28930"/>
    <lineage>
        <taxon>Eukaryota</taxon>
        <taxon>Viridiplantae</taxon>
        <taxon>Streptophyta</taxon>
        <taxon>Embryophyta</taxon>
        <taxon>Tracheophyta</taxon>
        <taxon>Spermatophyta</taxon>
        <taxon>Magnoliopsida</taxon>
        <taxon>eudicotyledons</taxon>
        <taxon>Gunneridae</taxon>
        <taxon>Pentapetalae</taxon>
        <taxon>rosids</taxon>
        <taxon>fabids</taxon>
        <taxon>Fagales</taxon>
        <taxon>Fagaceae</taxon>
        <taxon>Fagus</taxon>
    </lineage>
</organism>
<dbReference type="PANTHER" id="PTHR48006">
    <property type="entry name" value="LEUCINE-RICH REPEAT-CONTAINING PROTEIN DDB_G0281931-RELATED"/>
    <property type="match status" value="1"/>
</dbReference>
<keyword evidence="12 17" id="KW-0472">Membrane</keyword>
<dbReference type="Gene3D" id="3.80.10.10">
    <property type="entry name" value="Ribonuclease Inhibitor"/>
    <property type="match status" value="1"/>
</dbReference>
<dbReference type="PROSITE" id="PS50011">
    <property type="entry name" value="PROTEIN_KINASE_DOM"/>
    <property type="match status" value="1"/>
</dbReference>
<evidence type="ECO:0000256" key="14">
    <source>
        <dbReference type="ARBA" id="ARBA00048679"/>
    </source>
</evidence>
<feature type="domain" description="Protein kinase" evidence="18">
    <location>
        <begin position="131"/>
        <end position="469"/>
    </location>
</feature>
<dbReference type="InterPro" id="IPR001611">
    <property type="entry name" value="Leu-rich_rpt"/>
</dbReference>
<dbReference type="InterPro" id="IPR008271">
    <property type="entry name" value="Ser/Thr_kinase_AS"/>
</dbReference>
<evidence type="ECO:0000256" key="2">
    <source>
        <dbReference type="ARBA" id="ARBA00012513"/>
    </source>
</evidence>
<dbReference type="FunFam" id="3.30.200.20:FF:000015">
    <property type="entry name" value="Somatic embryogenesis receptor kinase 1"/>
    <property type="match status" value="1"/>
</dbReference>
<keyword evidence="3" id="KW-0723">Serine/threonine-protein kinase</keyword>
<dbReference type="GO" id="GO:0016020">
    <property type="term" value="C:membrane"/>
    <property type="evidence" value="ECO:0007669"/>
    <property type="project" value="UniProtKB-SubCell"/>
</dbReference>
<dbReference type="InterPro" id="IPR032675">
    <property type="entry name" value="LRR_dom_sf"/>
</dbReference>
<feature type="compositionally biased region" description="Low complexity" evidence="16">
    <location>
        <begin position="56"/>
        <end position="65"/>
    </location>
</feature>
<dbReference type="GO" id="GO:0004674">
    <property type="term" value="F:protein serine/threonine kinase activity"/>
    <property type="evidence" value="ECO:0007669"/>
    <property type="project" value="UniProtKB-KW"/>
</dbReference>
<evidence type="ECO:0000256" key="17">
    <source>
        <dbReference type="SAM" id="Phobius"/>
    </source>
</evidence>
<keyword evidence="11 17" id="KW-1133">Transmembrane helix</keyword>
<keyword evidence="7" id="KW-0677">Repeat</keyword>
<evidence type="ECO:0000256" key="5">
    <source>
        <dbReference type="ARBA" id="ARBA00022679"/>
    </source>
</evidence>
<keyword evidence="10 15" id="KW-0067">ATP-binding</keyword>
<dbReference type="GO" id="GO:0005524">
    <property type="term" value="F:ATP binding"/>
    <property type="evidence" value="ECO:0007669"/>
    <property type="project" value="UniProtKB-UniRule"/>
</dbReference>
<evidence type="ECO:0000256" key="13">
    <source>
        <dbReference type="ARBA" id="ARBA00047899"/>
    </source>
</evidence>
<comment type="subcellular location">
    <subcellularLocation>
        <location evidence="1">Membrane</location>
        <topology evidence="1">Single-pass type I membrane protein</topology>
    </subcellularLocation>
</comment>
<dbReference type="EC" id="2.7.11.1" evidence="2"/>
<dbReference type="Gene3D" id="1.10.510.10">
    <property type="entry name" value="Transferase(Phosphotransferase) domain 1"/>
    <property type="match status" value="2"/>
</dbReference>
<name>A0A2N9GKZ0_FAGSY</name>
<dbReference type="PROSITE" id="PS51450">
    <property type="entry name" value="LRR"/>
    <property type="match status" value="1"/>
</dbReference>
<evidence type="ECO:0000256" key="15">
    <source>
        <dbReference type="PROSITE-ProRule" id="PRU10141"/>
    </source>
</evidence>
<comment type="catalytic activity">
    <reaction evidence="13">
        <text>L-threonyl-[protein] + ATP = O-phospho-L-threonyl-[protein] + ADP + H(+)</text>
        <dbReference type="Rhea" id="RHEA:46608"/>
        <dbReference type="Rhea" id="RHEA-COMP:11060"/>
        <dbReference type="Rhea" id="RHEA-COMP:11605"/>
        <dbReference type="ChEBI" id="CHEBI:15378"/>
        <dbReference type="ChEBI" id="CHEBI:30013"/>
        <dbReference type="ChEBI" id="CHEBI:30616"/>
        <dbReference type="ChEBI" id="CHEBI:61977"/>
        <dbReference type="ChEBI" id="CHEBI:456216"/>
        <dbReference type="EC" id="2.7.11.1"/>
    </reaction>
</comment>
<dbReference type="SUPFAM" id="SSF56112">
    <property type="entry name" value="Protein kinase-like (PK-like)"/>
    <property type="match status" value="1"/>
</dbReference>
<dbReference type="SMART" id="SM00220">
    <property type="entry name" value="S_TKc"/>
    <property type="match status" value="1"/>
</dbReference>
<dbReference type="EMBL" id="OIVN01002046">
    <property type="protein sequence ID" value="SPD00108.1"/>
    <property type="molecule type" value="Genomic_DNA"/>
</dbReference>
<dbReference type="PROSITE" id="PS00107">
    <property type="entry name" value="PROTEIN_KINASE_ATP"/>
    <property type="match status" value="1"/>
</dbReference>
<evidence type="ECO:0000256" key="3">
    <source>
        <dbReference type="ARBA" id="ARBA00022527"/>
    </source>
</evidence>
<evidence type="ECO:0000256" key="7">
    <source>
        <dbReference type="ARBA" id="ARBA00022737"/>
    </source>
</evidence>
<dbReference type="InterPro" id="IPR017441">
    <property type="entry name" value="Protein_kinase_ATP_BS"/>
</dbReference>
<keyword evidence="6 17" id="KW-0812">Transmembrane</keyword>
<evidence type="ECO:0000256" key="8">
    <source>
        <dbReference type="ARBA" id="ARBA00022741"/>
    </source>
</evidence>
<evidence type="ECO:0000256" key="6">
    <source>
        <dbReference type="ARBA" id="ARBA00022692"/>
    </source>
</evidence>
<feature type="region of interest" description="Disordered" evidence="16">
    <location>
        <begin position="392"/>
        <end position="416"/>
    </location>
</feature>
<dbReference type="Gene3D" id="3.30.200.20">
    <property type="entry name" value="Phosphorylase Kinase, domain 1"/>
    <property type="match status" value="1"/>
</dbReference>
<reference evidence="19" key="1">
    <citation type="submission" date="2018-02" db="EMBL/GenBank/DDBJ databases">
        <authorList>
            <person name="Cohen D.B."/>
            <person name="Kent A.D."/>
        </authorList>
    </citation>
    <scope>NUCLEOTIDE SEQUENCE</scope>
</reference>
<evidence type="ECO:0000256" key="1">
    <source>
        <dbReference type="ARBA" id="ARBA00004479"/>
    </source>
</evidence>
<gene>
    <name evidence="19" type="ORF">FSB_LOCUS27990</name>
</gene>
<evidence type="ECO:0000256" key="16">
    <source>
        <dbReference type="SAM" id="MobiDB-lite"/>
    </source>
</evidence>
<accession>A0A2N9GKZ0</accession>
<evidence type="ECO:0000313" key="19">
    <source>
        <dbReference type="EMBL" id="SPD00108.1"/>
    </source>
</evidence>
<feature type="compositionally biased region" description="Pro residues" evidence="16">
    <location>
        <begin position="46"/>
        <end position="55"/>
    </location>
</feature>
<dbReference type="PANTHER" id="PTHR48006:SF102">
    <property type="entry name" value="LEUCINE-RICH REPEAT-CONTAINING PROTEIN DDB_G0281931-RELATED"/>
    <property type="match status" value="1"/>
</dbReference>
<dbReference type="Pfam" id="PF00069">
    <property type="entry name" value="Pkinase"/>
    <property type="match status" value="1"/>
</dbReference>
<comment type="catalytic activity">
    <reaction evidence="14">
        <text>L-seryl-[protein] + ATP = O-phospho-L-seryl-[protein] + ADP + H(+)</text>
        <dbReference type="Rhea" id="RHEA:17989"/>
        <dbReference type="Rhea" id="RHEA-COMP:9863"/>
        <dbReference type="Rhea" id="RHEA-COMP:11604"/>
        <dbReference type="ChEBI" id="CHEBI:15378"/>
        <dbReference type="ChEBI" id="CHEBI:29999"/>
        <dbReference type="ChEBI" id="CHEBI:30616"/>
        <dbReference type="ChEBI" id="CHEBI:83421"/>
        <dbReference type="ChEBI" id="CHEBI:456216"/>
        <dbReference type="EC" id="2.7.11.1"/>
    </reaction>
</comment>
<evidence type="ECO:0000256" key="11">
    <source>
        <dbReference type="ARBA" id="ARBA00022989"/>
    </source>
</evidence>
<dbReference type="InterPro" id="IPR051824">
    <property type="entry name" value="LRR_Rcpt-Like_S/T_Kinase"/>
</dbReference>
<evidence type="ECO:0000259" key="18">
    <source>
        <dbReference type="PROSITE" id="PS50011"/>
    </source>
</evidence>
<feature type="region of interest" description="Disordered" evidence="16">
    <location>
        <begin position="40"/>
        <end position="65"/>
    </location>
</feature>
<dbReference type="PROSITE" id="PS00108">
    <property type="entry name" value="PROTEIN_KINASE_ST"/>
    <property type="match status" value="1"/>
</dbReference>
<sequence>MSLTKVTSLQVLDLSNNHLTGDIPVNGSFSLFTPISFKNNQLTQPPVSPPPPIPQAPKSSNPGSATGAIAGGVAAGAALLFAAPAIALAWWRRRKPQDHFFDVPAEEDPEVHLGQLKRFSLRELQVATDNFSNKNILGRGGFGKVYKGRLADGGLVAVKRLKEERTQGGELQFQTEVEMISMAVHRNLLRLRGFCMTPTERLLVYPYMVNGSVASCLRERPESQSPLDWAIRQRIALGAARGLAYLHDHCDPKIIHRDVKAANILLDEEFEAVVGDFGLAKLMDYKDTHVTTAVRGTIGHIAPEYLSTGKSSEKTDVFGYGVMLLELITGQRAFDLARLANDDDVMLLDWVVIPRVYSVSIFLFSFILFPIVVLHQLGNNHSATTGYKPKIHQKTAATTAHPSHTEKSPAAQDSCRCHPLPQQAAAISSPKPPVIRWPQSSCAAASSKALTPSQNHNNRSSLLDFHPPLAFTCPLKEVGNDLLNFPSAIDDLLTLLDKVENLLANVEQAPSKSMHDALLPSMKALVTNELLRHAEMDVKISVVSCIMEITRITALDASYDDEKMKEVFQLTVVVFKNLSHVSSHCYTNVVSILDTIARIKSCLLMLDLECDALVVEMFQTFFKIISANHPHDVFSSMETIMTMVIDESDNISLDLLRPLLASLQPYLQEAVCSIGVVSNSICPTKVGQAMDGTFKSVEEFDFLPTDEKEDSTILEEDNVKGLLKDKKLEALVDSDMQGNYIEDEVEELIQVALLCTQGTAMERPKMSDVVRMLEGDGLAERWEEWQKEETFRQQDFNNMMPHPNADWIINSASHIPPDELSGPR</sequence>
<keyword evidence="8 15" id="KW-0547">Nucleotide-binding</keyword>
<feature type="transmembrane region" description="Helical" evidence="17">
    <location>
        <begin position="68"/>
        <end position="91"/>
    </location>
</feature>
<evidence type="ECO:0000256" key="9">
    <source>
        <dbReference type="ARBA" id="ARBA00022777"/>
    </source>
</evidence>
<protein>
    <recommendedName>
        <fullName evidence="2">non-specific serine/threonine protein kinase</fullName>
        <ecNumber evidence="2">2.7.11.1</ecNumber>
    </recommendedName>
</protein>
<keyword evidence="5" id="KW-0808">Transferase</keyword>
<evidence type="ECO:0000256" key="4">
    <source>
        <dbReference type="ARBA" id="ARBA00022614"/>
    </source>
</evidence>
<keyword evidence="4" id="KW-0433">Leucine-rich repeat</keyword>
<proteinExistence type="predicted"/>
<dbReference type="InterPro" id="IPR011009">
    <property type="entry name" value="Kinase-like_dom_sf"/>
</dbReference>
<dbReference type="InterPro" id="IPR000719">
    <property type="entry name" value="Prot_kinase_dom"/>
</dbReference>
<dbReference type="AlphaFoldDB" id="A0A2N9GKZ0"/>
<feature type="transmembrane region" description="Helical" evidence="17">
    <location>
        <begin position="356"/>
        <end position="378"/>
    </location>
</feature>
<feature type="binding site" evidence="15">
    <location>
        <position position="159"/>
    </location>
    <ligand>
        <name>ATP</name>
        <dbReference type="ChEBI" id="CHEBI:30616"/>
    </ligand>
</feature>
<keyword evidence="9" id="KW-0418">Kinase</keyword>
<evidence type="ECO:0000256" key="12">
    <source>
        <dbReference type="ARBA" id="ARBA00023136"/>
    </source>
</evidence>